<reference evidence="2" key="1">
    <citation type="submission" date="2021-04" db="EMBL/GenBank/DDBJ databases">
        <authorList>
            <consortium name="Molecular Ecology Group"/>
        </authorList>
    </citation>
    <scope>NUCLEOTIDE SEQUENCE</scope>
</reference>
<evidence type="ECO:0000259" key="1">
    <source>
        <dbReference type="Pfam" id="PF12706"/>
    </source>
</evidence>
<dbReference type="OrthoDB" id="6142191at2759"/>
<dbReference type="GO" id="GO:0005737">
    <property type="term" value="C:cytoplasm"/>
    <property type="evidence" value="ECO:0007669"/>
    <property type="project" value="TreeGrafter"/>
</dbReference>
<gene>
    <name evidence="2" type="ORF">CUNI_LOCUS7985</name>
</gene>
<dbReference type="GO" id="GO:0070291">
    <property type="term" value="P:N-acylethanolamine metabolic process"/>
    <property type="evidence" value="ECO:0007669"/>
    <property type="project" value="TreeGrafter"/>
</dbReference>
<organism evidence="2 3">
    <name type="scientific">Candidula unifasciata</name>
    <dbReference type="NCBI Taxonomy" id="100452"/>
    <lineage>
        <taxon>Eukaryota</taxon>
        <taxon>Metazoa</taxon>
        <taxon>Spiralia</taxon>
        <taxon>Lophotrochozoa</taxon>
        <taxon>Mollusca</taxon>
        <taxon>Gastropoda</taxon>
        <taxon>Heterobranchia</taxon>
        <taxon>Euthyneura</taxon>
        <taxon>Panpulmonata</taxon>
        <taxon>Eupulmonata</taxon>
        <taxon>Stylommatophora</taxon>
        <taxon>Helicina</taxon>
        <taxon>Helicoidea</taxon>
        <taxon>Geomitridae</taxon>
        <taxon>Candidula</taxon>
    </lineage>
</organism>
<dbReference type="PANTHER" id="PTHR15032">
    <property type="entry name" value="N-ACYL-PHOSPHATIDYLETHANOLAMINE-HYDROLYZING PHOSPHOLIPASE D"/>
    <property type="match status" value="1"/>
</dbReference>
<comment type="caution">
    <text evidence="2">The sequence shown here is derived from an EMBL/GenBank/DDBJ whole genome shotgun (WGS) entry which is preliminary data.</text>
</comment>
<dbReference type="GO" id="GO:0070292">
    <property type="term" value="P:N-acylphosphatidylethanolamine metabolic process"/>
    <property type="evidence" value="ECO:0007669"/>
    <property type="project" value="TreeGrafter"/>
</dbReference>
<dbReference type="Gene3D" id="3.60.15.10">
    <property type="entry name" value="Ribonuclease Z/Hydroxyacylglutathione hydrolase-like"/>
    <property type="match status" value="1"/>
</dbReference>
<dbReference type="EMBL" id="CAJHNH020001285">
    <property type="protein sequence ID" value="CAG5122427.1"/>
    <property type="molecule type" value="Genomic_DNA"/>
</dbReference>
<proteinExistence type="predicted"/>
<dbReference type="InterPro" id="IPR036866">
    <property type="entry name" value="RibonucZ/Hydroxyglut_hydro"/>
</dbReference>
<dbReference type="GO" id="GO:0070290">
    <property type="term" value="F:N-acylphosphatidylethanolamine-specific phospholipase D activity"/>
    <property type="evidence" value="ECO:0007669"/>
    <property type="project" value="TreeGrafter"/>
</dbReference>
<name>A0A8S3YZ23_9EUPU</name>
<sequence>MTEAINSPDIVDLARSHPILKNGRYRNPWDDWKSPNIISCRLLAFICTKKIPRIPRPSWSEKLWDALPIYPMRLRRERDLYFYFTLTPLKLSYTPFRFGNNLRWYVPMGLKSFFNLFGIINVVELTWWQECTHDEETKVKVVCTPSYHWTKRKLFDNNKVLWCSWCVVGPKCNFYFAGDTGSFPAFKEIGQEYGPFTLATIPIGAYEPRWLLFHQHVNPEEAVDIHKDVKANISVAIHWGTFPLGYEFYLEPREKLKEALEMKGVSPSSFFTVNHGEIIIVNQQ</sequence>
<dbReference type="Pfam" id="PF12706">
    <property type="entry name" value="Lactamase_B_2"/>
    <property type="match status" value="1"/>
</dbReference>
<dbReference type="SUPFAM" id="SSF56281">
    <property type="entry name" value="Metallo-hydrolase/oxidoreductase"/>
    <property type="match status" value="1"/>
</dbReference>
<evidence type="ECO:0000313" key="3">
    <source>
        <dbReference type="Proteomes" id="UP000678393"/>
    </source>
</evidence>
<dbReference type="AlphaFoldDB" id="A0A8S3YZ23"/>
<protein>
    <recommendedName>
        <fullName evidence="1">Metallo-beta-lactamase domain-containing protein</fullName>
    </recommendedName>
</protein>
<keyword evidence="3" id="KW-1185">Reference proteome</keyword>
<evidence type="ECO:0000313" key="2">
    <source>
        <dbReference type="EMBL" id="CAG5122427.1"/>
    </source>
</evidence>
<dbReference type="PANTHER" id="PTHR15032:SF4">
    <property type="entry name" value="N-ACYL-PHOSPHATIDYLETHANOLAMINE-HYDROLYZING PHOSPHOLIPASE D"/>
    <property type="match status" value="1"/>
</dbReference>
<feature type="domain" description="Metallo-beta-lactamase" evidence="1">
    <location>
        <begin position="118"/>
        <end position="239"/>
    </location>
</feature>
<accession>A0A8S3YZ23</accession>
<dbReference type="InterPro" id="IPR001279">
    <property type="entry name" value="Metallo-B-lactamas"/>
</dbReference>
<dbReference type="Proteomes" id="UP000678393">
    <property type="component" value="Unassembled WGS sequence"/>
</dbReference>